<protein>
    <submittedName>
        <fullName evidence="1">Uncharacterized protein</fullName>
    </submittedName>
</protein>
<dbReference type="EMBL" id="BARU01006435">
    <property type="protein sequence ID" value="GAH47237.1"/>
    <property type="molecule type" value="Genomic_DNA"/>
</dbReference>
<name>X1FQH0_9ZZZZ</name>
<comment type="caution">
    <text evidence="1">The sequence shown here is derived from an EMBL/GenBank/DDBJ whole genome shotgun (WGS) entry which is preliminary data.</text>
</comment>
<proteinExistence type="predicted"/>
<organism evidence="1">
    <name type="scientific">marine sediment metagenome</name>
    <dbReference type="NCBI Taxonomy" id="412755"/>
    <lineage>
        <taxon>unclassified sequences</taxon>
        <taxon>metagenomes</taxon>
        <taxon>ecological metagenomes</taxon>
    </lineage>
</organism>
<accession>X1FQH0</accession>
<gene>
    <name evidence="1" type="ORF">S03H2_12660</name>
</gene>
<sequence>MGNDRLLSKQKVVKIIKHEFDRWLKSQDPAYSPYKKLQCILSQGGFLSVTPVIPPGATLILSFDKQEDGDVLSLERIQRAVDNNWWDLQRIECTKYYKEILDKIDGQQG</sequence>
<evidence type="ECO:0000313" key="1">
    <source>
        <dbReference type="EMBL" id="GAH47237.1"/>
    </source>
</evidence>
<dbReference type="AlphaFoldDB" id="X1FQH0"/>
<reference evidence="1" key="1">
    <citation type="journal article" date="2014" name="Front. Microbiol.">
        <title>High frequency of phylogenetically diverse reductive dehalogenase-homologous genes in deep subseafloor sedimentary metagenomes.</title>
        <authorList>
            <person name="Kawai M."/>
            <person name="Futagami T."/>
            <person name="Toyoda A."/>
            <person name="Takaki Y."/>
            <person name="Nishi S."/>
            <person name="Hori S."/>
            <person name="Arai W."/>
            <person name="Tsubouchi T."/>
            <person name="Morono Y."/>
            <person name="Uchiyama I."/>
            <person name="Ito T."/>
            <person name="Fujiyama A."/>
            <person name="Inagaki F."/>
            <person name="Takami H."/>
        </authorList>
    </citation>
    <scope>NUCLEOTIDE SEQUENCE</scope>
    <source>
        <strain evidence="1">Expedition CK06-06</strain>
    </source>
</reference>